<feature type="signal peptide" evidence="1">
    <location>
        <begin position="1"/>
        <end position="21"/>
    </location>
</feature>
<protein>
    <submittedName>
        <fullName evidence="2">Uncharacterized protein</fullName>
    </submittedName>
</protein>
<dbReference type="Proteomes" id="UP000037685">
    <property type="component" value="Unassembled WGS sequence"/>
</dbReference>
<dbReference type="RefSeq" id="WP_053767244.1">
    <property type="nucleotide sequence ID" value="NZ_LHCI01000106.1"/>
</dbReference>
<comment type="caution">
    <text evidence="2">The sequence shown here is derived from an EMBL/GenBank/DDBJ whole genome shotgun (WGS) entry which is preliminary data.</text>
</comment>
<gene>
    <name evidence="2" type="ORF">BVI061214_00559</name>
</gene>
<evidence type="ECO:0000313" key="2">
    <source>
        <dbReference type="EMBL" id="KOX89398.1"/>
    </source>
</evidence>
<feature type="chain" id="PRO_5005831206" evidence="1">
    <location>
        <begin position="22"/>
        <end position="393"/>
    </location>
</feature>
<reference evidence="2 3" key="1">
    <citation type="submission" date="2015-07" db="EMBL/GenBank/DDBJ databases">
        <authorList>
            <person name="Noorani M."/>
        </authorList>
    </citation>
    <scope>NUCLEOTIDE SEQUENCE [LARGE SCALE GENOMIC DNA]</scope>
    <source>
        <strain evidence="3">ATCC 25104 / DSM 625 / JCM 10724 / NBRC 103206 / NCIMB 11243 / YT-1</strain>
    </source>
</reference>
<keyword evidence="1" id="KW-0732">Signal</keyword>
<evidence type="ECO:0000313" key="3">
    <source>
        <dbReference type="Proteomes" id="UP000037685"/>
    </source>
</evidence>
<dbReference type="PATRIC" id="fig|271.14.peg.646"/>
<organism evidence="2 3">
    <name type="scientific">Thermus aquaticus</name>
    <dbReference type="NCBI Taxonomy" id="271"/>
    <lineage>
        <taxon>Bacteria</taxon>
        <taxon>Thermotogati</taxon>
        <taxon>Deinococcota</taxon>
        <taxon>Deinococci</taxon>
        <taxon>Thermales</taxon>
        <taxon>Thermaceae</taxon>
        <taxon>Thermus</taxon>
    </lineage>
</organism>
<dbReference type="SUPFAM" id="SSF50969">
    <property type="entry name" value="YVTN repeat-like/Quinoprotein amine dehydrogenase"/>
    <property type="match status" value="1"/>
</dbReference>
<dbReference type="InterPro" id="IPR011044">
    <property type="entry name" value="Quino_amine_DH_bsu"/>
</dbReference>
<proteinExistence type="predicted"/>
<sequence>MFRSALSALFLTLVSLGLTHGAVPEAPEAYSSEARLFALDNRPQHARLLALDLPRGQVVAELSLPPRGMSLVATPSGRYLLVSRGRDTDRQWLTVVWTGKEEGRWSRPVIAKSLLLGRGWNIGHGSEAYTHGGRLLAFAERDAVAFLFSEEGLAPEAAFQAERVRLPNPDHYHVVEAPEGTYLTLLARGQVVLYPKGLGGEEAGRFPCPLEHGEAFHPETGRSFFACARDVLVLEGGKERARLAYPVAGERIGAFLKGEGAFFGYSDGVKHLQRLDPTTLSLTPIPLGGVFIRGKSDGKRLYILLTDGRLQVREARNGNLLKEVRVAAKPYPEMDEDTGGAIYPDIALWPERGLAYVSLPHLGLVAEVDVERGRVARYLRTGGNPTRLVLVRP</sequence>
<dbReference type="AlphaFoldDB" id="A0A0M9ADU7"/>
<accession>A0A0M9ADU7</accession>
<name>A0A0M9ADU7_THEAQ</name>
<evidence type="ECO:0000256" key="1">
    <source>
        <dbReference type="SAM" id="SignalP"/>
    </source>
</evidence>
<dbReference type="EMBL" id="LHCI01000106">
    <property type="protein sequence ID" value="KOX89398.1"/>
    <property type="molecule type" value="Genomic_DNA"/>
</dbReference>